<proteinExistence type="predicted"/>
<protein>
    <submittedName>
        <fullName evidence="1">Uncharacterized protein</fullName>
    </submittedName>
</protein>
<keyword evidence="2" id="KW-1185">Reference proteome</keyword>
<dbReference type="Proteomes" id="UP001143910">
    <property type="component" value="Unassembled WGS sequence"/>
</dbReference>
<evidence type="ECO:0000313" key="2">
    <source>
        <dbReference type="Proteomes" id="UP001143910"/>
    </source>
</evidence>
<name>A0ACC1MTN8_9HYPO</name>
<reference evidence="1" key="1">
    <citation type="submission" date="2022-08" db="EMBL/GenBank/DDBJ databases">
        <title>Genome Sequence of Lecanicillium fungicola.</title>
        <authorList>
            <person name="Buettner E."/>
        </authorList>
    </citation>
    <scope>NUCLEOTIDE SEQUENCE</scope>
    <source>
        <strain evidence="1">Babe33</strain>
    </source>
</reference>
<accession>A0ACC1MTN8</accession>
<sequence>MIEEGKCELMGDFEAIASLIFKNNAYIEKMNEAGLTVLFYGNLLGTDQPAYIALDLIPETGVPYYPDVYKYSRGYLDLPLLLESLKTWDWSSEGRHTVHIETEDANIELNISVYTLGWDIGRQAIPANRRLVGNDGAGLLQSAICFGKNDPSLSMNVLLCQGSLIYIGEIGGRDMVRHFYLTDATESCSCGLEERLKQYTSVKQNPNQSFRGLEISSLATQENESGLLSARAGDAQQRHVSTWRHVFRAVSRYKELLSATETREQSVELNQPEKNVFLAGLEVKSLYNGNWEGSRKIHHAILGLTPNVQTTALNFETRSIANLATLNRTDTSPFIVLHIWPKDPSFRIFVHNLDEYVEYNNGRLAIPILYLRDTDYTLKDVVVEYKYNDRGLGVAKHTYTFTANGVTVIMAEFDEEREPWHLRRKALLHK</sequence>
<evidence type="ECO:0000313" key="1">
    <source>
        <dbReference type="EMBL" id="KAJ2969726.1"/>
    </source>
</evidence>
<comment type="caution">
    <text evidence="1">The sequence shown here is derived from an EMBL/GenBank/DDBJ whole genome shotgun (WGS) entry which is preliminary data.</text>
</comment>
<gene>
    <name evidence="1" type="ORF">NQ176_g8520</name>
</gene>
<organism evidence="1 2">
    <name type="scientific">Zarea fungicola</name>
    <dbReference type="NCBI Taxonomy" id="93591"/>
    <lineage>
        <taxon>Eukaryota</taxon>
        <taxon>Fungi</taxon>
        <taxon>Dikarya</taxon>
        <taxon>Ascomycota</taxon>
        <taxon>Pezizomycotina</taxon>
        <taxon>Sordariomycetes</taxon>
        <taxon>Hypocreomycetidae</taxon>
        <taxon>Hypocreales</taxon>
        <taxon>Cordycipitaceae</taxon>
        <taxon>Zarea</taxon>
    </lineage>
</organism>
<dbReference type="EMBL" id="JANJQO010001682">
    <property type="protein sequence ID" value="KAJ2969726.1"/>
    <property type="molecule type" value="Genomic_DNA"/>
</dbReference>